<dbReference type="Proteomes" id="UP000265520">
    <property type="component" value="Unassembled WGS sequence"/>
</dbReference>
<name>A0A392R9F7_9FABA</name>
<protein>
    <submittedName>
        <fullName evidence="2">Ribonuclease H</fullName>
    </submittedName>
</protein>
<evidence type="ECO:0000313" key="3">
    <source>
        <dbReference type="Proteomes" id="UP000265520"/>
    </source>
</evidence>
<feature type="non-terminal residue" evidence="2">
    <location>
        <position position="1"/>
    </location>
</feature>
<dbReference type="AlphaFoldDB" id="A0A392R9F7"/>
<dbReference type="GO" id="GO:0004523">
    <property type="term" value="F:RNA-DNA hybrid ribonuclease activity"/>
    <property type="evidence" value="ECO:0007669"/>
    <property type="project" value="InterPro"/>
</dbReference>
<dbReference type="GO" id="GO:0003676">
    <property type="term" value="F:nucleic acid binding"/>
    <property type="evidence" value="ECO:0007669"/>
    <property type="project" value="InterPro"/>
</dbReference>
<comment type="caution">
    <text evidence="2">The sequence shown here is derived from an EMBL/GenBank/DDBJ whole genome shotgun (WGS) entry which is preliminary data.</text>
</comment>
<proteinExistence type="predicted"/>
<evidence type="ECO:0000313" key="2">
    <source>
        <dbReference type="EMBL" id="MCI32664.1"/>
    </source>
</evidence>
<organism evidence="2 3">
    <name type="scientific">Trifolium medium</name>
    <dbReference type="NCBI Taxonomy" id="97028"/>
    <lineage>
        <taxon>Eukaryota</taxon>
        <taxon>Viridiplantae</taxon>
        <taxon>Streptophyta</taxon>
        <taxon>Embryophyta</taxon>
        <taxon>Tracheophyta</taxon>
        <taxon>Spermatophyta</taxon>
        <taxon>Magnoliopsida</taxon>
        <taxon>eudicotyledons</taxon>
        <taxon>Gunneridae</taxon>
        <taxon>Pentapetalae</taxon>
        <taxon>rosids</taxon>
        <taxon>fabids</taxon>
        <taxon>Fabales</taxon>
        <taxon>Fabaceae</taxon>
        <taxon>Papilionoideae</taxon>
        <taxon>50 kb inversion clade</taxon>
        <taxon>NPAAA clade</taxon>
        <taxon>Hologalegina</taxon>
        <taxon>IRL clade</taxon>
        <taxon>Trifolieae</taxon>
        <taxon>Trifolium</taxon>
    </lineage>
</organism>
<accession>A0A392R9F7</accession>
<evidence type="ECO:0000259" key="1">
    <source>
        <dbReference type="Pfam" id="PF13456"/>
    </source>
</evidence>
<sequence length="56" mass="6373">LMAVLHGLNLCWDSGYRKIVCCSDPLLSVNLIKEGVTIHHRFANEVHCIRQLLARD</sequence>
<keyword evidence="3" id="KW-1185">Reference proteome</keyword>
<feature type="domain" description="RNase H type-1" evidence="1">
    <location>
        <begin position="2"/>
        <end position="54"/>
    </location>
</feature>
<dbReference type="EMBL" id="LXQA010197644">
    <property type="protein sequence ID" value="MCI32664.1"/>
    <property type="molecule type" value="Genomic_DNA"/>
</dbReference>
<dbReference type="InterPro" id="IPR002156">
    <property type="entry name" value="RNaseH_domain"/>
</dbReference>
<reference evidence="2 3" key="1">
    <citation type="journal article" date="2018" name="Front. Plant Sci.">
        <title>Red Clover (Trifolium pratense) and Zigzag Clover (T. medium) - A Picture of Genomic Similarities and Differences.</title>
        <authorList>
            <person name="Dluhosova J."/>
            <person name="Istvanek J."/>
            <person name="Nedelnik J."/>
            <person name="Repkova J."/>
        </authorList>
    </citation>
    <scope>NUCLEOTIDE SEQUENCE [LARGE SCALE GENOMIC DNA]</scope>
    <source>
        <strain evidence="3">cv. 10/8</strain>
        <tissue evidence="2">Leaf</tissue>
    </source>
</reference>
<dbReference type="Pfam" id="PF13456">
    <property type="entry name" value="RVT_3"/>
    <property type="match status" value="1"/>
</dbReference>